<evidence type="ECO:0000256" key="6">
    <source>
        <dbReference type="RuleBase" id="RU361154"/>
    </source>
</evidence>
<comment type="caution">
    <text evidence="10">The sequence shown here is derived from an EMBL/GenBank/DDBJ whole genome shotgun (WGS) entry which is preliminary data.</text>
</comment>
<dbReference type="AlphaFoldDB" id="A0A2J4RE04"/>
<keyword evidence="5 6" id="KW-0326">Glycosidase</keyword>
<evidence type="ECO:0000313" key="10">
    <source>
        <dbReference type="EMBL" id="PLL41485.1"/>
    </source>
</evidence>
<evidence type="ECO:0000256" key="3">
    <source>
        <dbReference type="ARBA" id="ARBA00012756"/>
    </source>
</evidence>
<proteinExistence type="inferred from homology"/>
<evidence type="ECO:0000256" key="1">
    <source>
        <dbReference type="ARBA" id="ARBA00001412"/>
    </source>
</evidence>
<gene>
    <name evidence="10" type="primary">ebgA</name>
    <name evidence="10" type="ORF">CWN50_10700</name>
</gene>
<dbReference type="InterPro" id="IPR013783">
    <property type="entry name" value="Ig-like_fold"/>
</dbReference>
<dbReference type="Pfam" id="PF02836">
    <property type="entry name" value="Glyco_hydro_2_C"/>
    <property type="match status" value="1"/>
</dbReference>
<comment type="similarity">
    <text evidence="2 6">Belongs to the glycosyl hydrolase 2 family.</text>
</comment>
<dbReference type="GO" id="GO:0009341">
    <property type="term" value="C:beta-galactosidase complex"/>
    <property type="evidence" value="ECO:0007669"/>
    <property type="project" value="TreeGrafter"/>
</dbReference>
<dbReference type="SUPFAM" id="SSF51445">
    <property type="entry name" value="(Trans)glycosidases"/>
    <property type="match status" value="1"/>
</dbReference>
<dbReference type="Gene3D" id="2.60.40.10">
    <property type="entry name" value="Immunoglobulins"/>
    <property type="match status" value="1"/>
</dbReference>
<keyword evidence="4 6" id="KW-0378">Hydrolase</keyword>
<evidence type="ECO:0000313" key="11">
    <source>
        <dbReference type="Proteomes" id="UP000234505"/>
    </source>
</evidence>
<evidence type="ECO:0000259" key="8">
    <source>
        <dbReference type="Pfam" id="PF02836"/>
    </source>
</evidence>
<dbReference type="InterPro" id="IPR017853">
    <property type="entry name" value="GH"/>
</dbReference>
<dbReference type="Gene3D" id="2.60.120.260">
    <property type="entry name" value="Galactose-binding domain-like"/>
    <property type="match status" value="1"/>
</dbReference>
<dbReference type="SUPFAM" id="SSF49785">
    <property type="entry name" value="Galactose-binding domain-like"/>
    <property type="match status" value="1"/>
</dbReference>
<dbReference type="InterPro" id="IPR023230">
    <property type="entry name" value="Glyco_hydro_2_CS"/>
</dbReference>
<evidence type="ECO:0000259" key="7">
    <source>
        <dbReference type="Pfam" id="PF00703"/>
    </source>
</evidence>
<dbReference type="SUPFAM" id="SSF49303">
    <property type="entry name" value="beta-Galactosidase/glucuronidase domain"/>
    <property type="match status" value="1"/>
</dbReference>
<feature type="non-terminal residue" evidence="10">
    <location>
        <position position="629"/>
    </location>
</feature>
<accession>A0A2J4RE04</accession>
<feature type="domain" description="Glycosyl hydrolases family 2 sugar binding" evidence="9">
    <location>
        <begin position="43"/>
        <end position="204"/>
    </location>
</feature>
<dbReference type="InterPro" id="IPR023232">
    <property type="entry name" value="Glyco_hydro_2_AS"/>
</dbReference>
<dbReference type="InterPro" id="IPR050347">
    <property type="entry name" value="Bact_Beta-galactosidase"/>
</dbReference>
<organism evidence="10 11">
    <name type="scientific">Klebsiella michiganensis</name>
    <dbReference type="NCBI Taxonomy" id="1134687"/>
    <lineage>
        <taxon>Bacteria</taxon>
        <taxon>Pseudomonadati</taxon>
        <taxon>Pseudomonadota</taxon>
        <taxon>Gammaproteobacteria</taxon>
        <taxon>Enterobacterales</taxon>
        <taxon>Enterobacteriaceae</taxon>
        <taxon>Klebsiella/Raoultella group</taxon>
        <taxon>Klebsiella</taxon>
    </lineage>
</organism>
<reference evidence="10 11" key="2">
    <citation type="submission" date="2018-01" db="EMBL/GenBank/DDBJ databases">
        <title>Genomic study of Klebsiella pneumoniae.</title>
        <authorList>
            <person name="Yang Y."/>
            <person name="Bicalho R."/>
        </authorList>
    </citation>
    <scope>NUCLEOTIDE SEQUENCE [LARGE SCALE GENOMIC DNA]</scope>
    <source>
        <strain evidence="10 11">A11</strain>
    </source>
</reference>
<evidence type="ECO:0000259" key="9">
    <source>
        <dbReference type="Pfam" id="PF02837"/>
    </source>
</evidence>
<evidence type="ECO:0000256" key="5">
    <source>
        <dbReference type="ARBA" id="ARBA00023295"/>
    </source>
</evidence>
<dbReference type="GO" id="GO:0004565">
    <property type="term" value="F:beta-galactosidase activity"/>
    <property type="evidence" value="ECO:0007669"/>
    <property type="project" value="UniProtKB-EC"/>
</dbReference>
<sequence length="629" mass="72389">MNRWENLQLTHENRLPPRAYFFSYDSQAQARTFAREISSRFLSLSGQWNFRFFNNPLRVPEAFTSQYMSDWGPITVPGMWQMEGHGQLQYTDEGFPFPIDVPYVPTDNPTGAYQRIFTLSEGWQGQQTLIKFDGVETYFEVYVNGQYIGFSKGSRLTAEFDISHAVKTGDNLLCVRVMQWADSTYIEDQDMWWSAGIFRDVYLVGKNPLHVQDFTLRTDFNDDYIDATLSCQLVLENLDAQPGAATLEYALFDGEKALYEGTTQRLTVSEQLNVDFAIDVKAPQQWSAENPYLYHLVMTLKNDVGEIIEVIPQRVGFRDIKVRNGLFYINNRYVMLHGVNRHDNDHLKGRAVGMDRVEKDLLLMKQHNINSVRTAHYPNDPRFYEMCDIYGLFVMAETDVESHGFANVGNLSAITDDPAWEHIYVERIVRHVHAQKNHPSIVIWSLGNESGYGCNIRAMYHAAKAIDDTRLVHYEEDRDAEVVDIISTMYTRVPLMNEFGEYPHAKPRIICEYAHAMGNGPGGLSEYQNVFYQHDSIQGHYVWEWCDHGIQATDDSGAVWYKFGGDYGDYPNNYNFCLDGLIFSDQTPGPGLREYKQVIAPVKVQTTDIARGALRIDNKFWFSTLDDYT</sequence>
<dbReference type="PROSITE" id="PS00719">
    <property type="entry name" value="GLYCOSYL_HYDROL_F2_1"/>
    <property type="match status" value="1"/>
</dbReference>
<feature type="domain" description="Glycoside hydrolase family 2 catalytic" evidence="8">
    <location>
        <begin position="320"/>
        <end position="603"/>
    </location>
</feature>
<dbReference type="PRINTS" id="PR00132">
    <property type="entry name" value="GLHYDRLASE2"/>
</dbReference>
<dbReference type="PROSITE" id="PS00608">
    <property type="entry name" value="GLYCOSYL_HYDROL_F2_2"/>
    <property type="match status" value="1"/>
</dbReference>
<dbReference type="EMBL" id="PIDS01000282">
    <property type="protein sequence ID" value="PLL41485.1"/>
    <property type="molecule type" value="Genomic_DNA"/>
</dbReference>
<comment type="catalytic activity">
    <reaction evidence="1">
        <text>Hydrolysis of terminal non-reducing beta-D-galactose residues in beta-D-galactosides.</text>
        <dbReference type="EC" id="3.2.1.23"/>
    </reaction>
</comment>
<dbReference type="InterPro" id="IPR006102">
    <property type="entry name" value="Ig-like_GH2"/>
</dbReference>
<dbReference type="InterPro" id="IPR006101">
    <property type="entry name" value="Glyco_hydro_2"/>
</dbReference>
<dbReference type="Pfam" id="PF00703">
    <property type="entry name" value="Glyco_hydro_2"/>
    <property type="match status" value="1"/>
</dbReference>
<dbReference type="PANTHER" id="PTHR46323">
    <property type="entry name" value="BETA-GALACTOSIDASE"/>
    <property type="match status" value="1"/>
</dbReference>
<evidence type="ECO:0000256" key="2">
    <source>
        <dbReference type="ARBA" id="ARBA00007401"/>
    </source>
</evidence>
<reference evidence="10 11" key="1">
    <citation type="submission" date="2017-11" db="EMBL/GenBank/DDBJ databases">
        <authorList>
            <person name="Han C.G."/>
        </authorList>
    </citation>
    <scope>NUCLEOTIDE SEQUENCE [LARGE SCALE GENOMIC DNA]</scope>
    <source>
        <strain evidence="10 11">A11</strain>
    </source>
</reference>
<protein>
    <recommendedName>
        <fullName evidence="3">beta-galactosidase</fullName>
        <ecNumber evidence="3">3.2.1.23</ecNumber>
    </recommendedName>
</protein>
<dbReference type="InterPro" id="IPR008979">
    <property type="entry name" value="Galactose-bd-like_sf"/>
</dbReference>
<dbReference type="InterPro" id="IPR006104">
    <property type="entry name" value="Glyco_hydro_2_N"/>
</dbReference>
<dbReference type="Gene3D" id="3.20.20.80">
    <property type="entry name" value="Glycosidases"/>
    <property type="match status" value="1"/>
</dbReference>
<dbReference type="InterPro" id="IPR036156">
    <property type="entry name" value="Beta-gal/glucu_dom_sf"/>
</dbReference>
<name>A0A2J4RE04_9ENTR</name>
<dbReference type="EC" id="3.2.1.23" evidence="3"/>
<dbReference type="InterPro" id="IPR006103">
    <property type="entry name" value="Glyco_hydro_2_cat"/>
</dbReference>
<feature type="domain" description="Glycoside hydrolase family 2 immunoglobulin-like beta-sandwich" evidence="7">
    <location>
        <begin position="210"/>
        <end position="318"/>
    </location>
</feature>
<dbReference type="Pfam" id="PF02837">
    <property type="entry name" value="Glyco_hydro_2_N"/>
    <property type="match status" value="1"/>
</dbReference>
<dbReference type="Proteomes" id="UP000234505">
    <property type="component" value="Unassembled WGS sequence"/>
</dbReference>
<dbReference type="PANTHER" id="PTHR46323:SF2">
    <property type="entry name" value="BETA-GALACTOSIDASE"/>
    <property type="match status" value="1"/>
</dbReference>
<dbReference type="GO" id="GO:0005990">
    <property type="term" value="P:lactose catabolic process"/>
    <property type="evidence" value="ECO:0007669"/>
    <property type="project" value="TreeGrafter"/>
</dbReference>
<evidence type="ECO:0000256" key="4">
    <source>
        <dbReference type="ARBA" id="ARBA00022801"/>
    </source>
</evidence>